<dbReference type="EMBL" id="VSSQ01134785">
    <property type="protein sequence ID" value="MPN60048.1"/>
    <property type="molecule type" value="Genomic_DNA"/>
</dbReference>
<dbReference type="Gene3D" id="3.30.565.10">
    <property type="entry name" value="Histidine kinase-like ATPase, C-terminal domain"/>
    <property type="match status" value="1"/>
</dbReference>
<sequence>MQVLSLFINMHFEYKVEGGDFTNAGNASSQIKKTLKQLGVDPAVVKRVVVALYEAEVNIVAHAYRGVIYADLSSSGIDLKLVDEGPGIADINLAMTPGYSTASQAVREMGFGAGMGLPNISENSDDFSIQSEVGKGTTLNIRIKFT</sequence>
<evidence type="ECO:0000259" key="1">
    <source>
        <dbReference type="Pfam" id="PF13581"/>
    </source>
</evidence>
<evidence type="ECO:0000313" key="2">
    <source>
        <dbReference type="EMBL" id="MPN60048.1"/>
    </source>
</evidence>
<dbReference type="InterPro" id="IPR036890">
    <property type="entry name" value="HATPase_C_sf"/>
</dbReference>
<keyword evidence="2" id="KW-0808">Transferase</keyword>
<accession>A0A645J8Q7</accession>
<dbReference type="Pfam" id="PF13581">
    <property type="entry name" value="HATPase_c_2"/>
    <property type="match status" value="1"/>
</dbReference>
<dbReference type="EC" id="2.7.11.1" evidence="2"/>
<feature type="domain" description="Histidine kinase/HSP90-like ATPase" evidence="1">
    <location>
        <begin position="25"/>
        <end position="142"/>
    </location>
</feature>
<dbReference type="SUPFAM" id="SSF55874">
    <property type="entry name" value="ATPase domain of HSP90 chaperone/DNA topoisomerase II/histidine kinase"/>
    <property type="match status" value="1"/>
</dbReference>
<organism evidence="2">
    <name type="scientific">bioreactor metagenome</name>
    <dbReference type="NCBI Taxonomy" id="1076179"/>
    <lineage>
        <taxon>unclassified sequences</taxon>
        <taxon>metagenomes</taxon>
        <taxon>ecological metagenomes</taxon>
    </lineage>
</organism>
<comment type="caution">
    <text evidence="2">The sequence shown here is derived from an EMBL/GenBank/DDBJ whole genome shotgun (WGS) entry which is preliminary data.</text>
</comment>
<protein>
    <submittedName>
        <fullName evidence="2">Anti-sigma F factor</fullName>
        <ecNumber evidence="2">2.7.11.1</ecNumber>
    </submittedName>
</protein>
<proteinExistence type="predicted"/>
<dbReference type="GO" id="GO:0004674">
    <property type="term" value="F:protein serine/threonine kinase activity"/>
    <property type="evidence" value="ECO:0007669"/>
    <property type="project" value="UniProtKB-EC"/>
</dbReference>
<name>A0A645J8Q7_9ZZZZ</name>
<dbReference type="InterPro" id="IPR003594">
    <property type="entry name" value="HATPase_dom"/>
</dbReference>
<dbReference type="AlphaFoldDB" id="A0A645J8Q7"/>
<gene>
    <name evidence="2" type="primary">spoIIAB_29</name>
    <name evidence="2" type="ORF">SDC9_207771</name>
</gene>
<reference evidence="2" key="1">
    <citation type="submission" date="2019-08" db="EMBL/GenBank/DDBJ databases">
        <authorList>
            <person name="Kucharzyk K."/>
            <person name="Murdoch R.W."/>
            <person name="Higgins S."/>
            <person name="Loffler F."/>
        </authorList>
    </citation>
    <scope>NUCLEOTIDE SEQUENCE</scope>
</reference>